<dbReference type="AlphaFoldDB" id="A0AAQ3S2B3"/>
<reference evidence="2 3" key="1">
    <citation type="journal article" date="2023" name="Life. Sci Alliance">
        <title>Evolutionary insights into 3D genome organization and epigenetic landscape of Vigna mungo.</title>
        <authorList>
            <person name="Junaid A."/>
            <person name="Singh B."/>
            <person name="Bhatia S."/>
        </authorList>
    </citation>
    <scope>NUCLEOTIDE SEQUENCE [LARGE SCALE GENOMIC DNA]</scope>
    <source>
        <strain evidence="2">Urdbean</strain>
    </source>
</reference>
<evidence type="ECO:0000313" key="2">
    <source>
        <dbReference type="EMBL" id="WVZ13069.1"/>
    </source>
</evidence>
<sequence length="125" mass="14213">MFYLFPLNDFHHWLFLFPLAFAAIGAGFEGKVEDGFGTAKPERGSVVGFGCFQSRFERPQPHPGATLVGVADLRRELPPRSLSNSSVVLFLFCGRLHHLSRNLTLSELDPLRLLRERDLQRRFSI</sequence>
<gene>
    <name evidence="2" type="ORF">V8G54_017599</name>
</gene>
<evidence type="ECO:0008006" key="4">
    <source>
        <dbReference type="Google" id="ProtNLM"/>
    </source>
</evidence>
<dbReference type="Proteomes" id="UP001374535">
    <property type="component" value="Chromosome 5"/>
</dbReference>
<proteinExistence type="predicted"/>
<feature type="chain" id="PRO_5043041055" description="Secreted protein" evidence="1">
    <location>
        <begin position="23"/>
        <end position="125"/>
    </location>
</feature>
<organism evidence="2 3">
    <name type="scientific">Vigna mungo</name>
    <name type="common">Black gram</name>
    <name type="synonym">Phaseolus mungo</name>
    <dbReference type="NCBI Taxonomy" id="3915"/>
    <lineage>
        <taxon>Eukaryota</taxon>
        <taxon>Viridiplantae</taxon>
        <taxon>Streptophyta</taxon>
        <taxon>Embryophyta</taxon>
        <taxon>Tracheophyta</taxon>
        <taxon>Spermatophyta</taxon>
        <taxon>Magnoliopsida</taxon>
        <taxon>eudicotyledons</taxon>
        <taxon>Gunneridae</taxon>
        <taxon>Pentapetalae</taxon>
        <taxon>rosids</taxon>
        <taxon>fabids</taxon>
        <taxon>Fabales</taxon>
        <taxon>Fabaceae</taxon>
        <taxon>Papilionoideae</taxon>
        <taxon>50 kb inversion clade</taxon>
        <taxon>NPAAA clade</taxon>
        <taxon>indigoferoid/millettioid clade</taxon>
        <taxon>Phaseoleae</taxon>
        <taxon>Vigna</taxon>
    </lineage>
</organism>
<evidence type="ECO:0000313" key="3">
    <source>
        <dbReference type="Proteomes" id="UP001374535"/>
    </source>
</evidence>
<keyword evidence="1" id="KW-0732">Signal</keyword>
<accession>A0AAQ3S2B3</accession>
<evidence type="ECO:0000256" key="1">
    <source>
        <dbReference type="SAM" id="SignalP"/>
    </source>
</evidence>
<feature type="signal peptide" evidence="1">
    <location>
        <begin position="1"/>
        <end position="22"/>
    </location>
</feature>
<keyword evidence="3" id="KW-1185">Reference proteome</keyword>
<dbReference type="EMBL" id="CP144696">
    <property type="protein sequence ID" value="WVZ13069.1"/>
    <property type="molecule type" value="Genomic_DNA"/>
</dbReference>
<name>A0AAQ3S2B3_VIGMU</name>
<protein>
    <recommendedName>
        <fullName evidence="4">Secreted protein</fullName>
    </recommendedName>
</protein>